<proteinExistence type="predicted"/>
<dbReference type="EMBL" id="BPQP01000010">
    <property type="protein sequence ID" value="GJD93573.1"/>
    <property type="molecule type" value="Genomic_DNA"/>
</dbReference>
<dbReference type="Proteomes" id="UP001055125">
    <property type="component" value="Unassembled WGS sequence"/>
</dbReference>
<evidence type="ECO:0000313" key="2">
    <source>
        <dbReference type="Proteomes" id="UP001055125"/>
    </source>
</evidence>
<reference evidence="1" key="2">
    <citation type="submission" date="2021-08" db="EMBL/GenBank/DDBJ databases">
        <authorList>
            <person name="Tani A."/>
            <person name="Ola A."/>
            <person name="Ogura Y."/>
            <person name="Katsura K."/>
            <person name="Hayashi T."/>
        </authorList>
    </citation>
    <scope>NUCLEOTIDE SEQUENCE</scope>
    <source>
        <strain evidence="1">DSM 19015</strain>
    </source>
</reference>
<protein>
    <recommendedName>
        <fullName evidence="3">Cell division protein FtsK</fullName>
    </recommendedName>
</protein>
<comment type="caution">
    <text evidence="1">The sequence shown here is derived from an EMBL/GenBank/DDBJ whole genome shotgun (WGS) entry which is preliminary data.</text>
</comment>
<organism evidence="1 2">
    <name type="scientific">Methylobacterium iners</name>
    <dbReference type="NCBI Taxonomy" id="418707"/>
    <lineage>
        <taxon>Bacteria</taxon>
        <taxon>Pseudomonadati</taxon>
        <taxon>Pseudomonadota</taxon>
        <taxon>Alphaproteobacteria</taxon>
        <taxon>Hyphomicrobiales</taxon>
        <taxon>Methylobacteriaceae</taxon>
        <taxon>Methylobacterium</taxon>
    </lineage>
</organism>
<keyword evidence="2" id="KW-1185">Reference proteome</keyword>
<dbReference type="RefSeq" id="WP_238242775.1">
    <property type="nucleotide sequence ID" value="NZ_BPQP01000010.1"/>
</dbReference>
<accession>A0ABQ4RV74</accession>
<gene>
    <name evidence="1" type="ORF">OCOJLMKI_0769</name>
</gene>
<evidence type="ECO:0000313" key="1">
    <source>
        <dbReference type="EMBL" id="GJD93573.1"/>
    </source>
</evidence>
<name>A0ABQ4RV74_9HYPH</name>
<evidence type="ECO:0008006" key="3">
    <source>
        <dbReference type="Google" id="ProtNLM"/>
    </source>
</evidence>
<sequence length="587" mass="62631">MLVYGETTRTHDPHERLDGLAQTLRRAAAEPGGILRHESLVCALIEAGELLQGIADADRAEMGRDALSPSQAAATALLMQIAHAVLDSWQRGFEGDVPTMAESLSALAAMPLPSRITTKWAEGFTFYALYPESYALAAARSGLPPETQVVGIRSIGAPLGAIVAAGLGAAPPVTVRPGGHPFRREIGLDAVLSARLAGAKAAGAAIVDEGPGLSGSSFGAVADRLEGLGVPEHRIALFPSHAGSPGPQASERHRDRWGRLARHLVPFEAIVLDPERGLTAWAEDLIGSLDGPVEEISGGGWRHRHYAGEADWPPVNAQGERRKFLLRAQGETWLARFAGLGRAGADKLDRATSLHAAGFGPPVAGYRHGFLIERWIDGALPLDRRPADPDRLVDTLGRYLGFRARTFPSGPGRGASLADLLAMARHNTAESLGPDAARAFDRWNPEQVEALQRRSHPVAVDGRLQSWEWLVLPDGRLLKSDALDHHAGHDLVGCQDIAWDVAGACEELDLSPEARGDVQARVAREAGSPVDANLLELLTPCYLAFQLGAWTMAAGAATDPAEAGRIDRLVRRHARRLARVLAEGASR</sequence>
<reference evidence="1" key="1">
    <citation type="journal article" date="2021" name="Front. Microbiol.">
        <title>Comprehensive Comparative Genomics and Phenotyping of Methylobacterium Species.</title>
        <authorList>
            <person name="Alessa O."/>
            <person name="Ogura Y."/>
            <person name="Fujitani Y."/>
            <person name="Takami H."/>
            <person name="Hayashi T."/>
            <person name="Sahin N."/>
            <person name="Tani A."/>
        </authorList>
    </citation>
    <scope>NUCLEOTIDE SEQUENCE</scope>
    <source>
        <strain evidence="1">DSM 19015</strain>
    </source>
</reference>